<feature type="region of interest" description="Disordered" evidence="2">
    <location>
        <begin position="300"/>
        <end position="328"/>
    </location>
</feature>
<gene>
    <name evidence="3" type="ORF">CPEL01642_LOCUS5573</name>
</gene>
<feature type="compositionally biased region" description="Low complexity" evidence="2">
    <location>
        <begin position="300"/>
        <end position="309"/>
    </location>
</feature>
<evidence type="ECO:0000256" key="1">
    <source>
        <dbReference type="SAM" id="Coils"/>
    </source>
</evidence>
<sequence length="328" mass="36622">MESSELRILSMSVYEPLDFFAHVAASSTLQADRTFATYAKYLVAGICSQSGAERTSKYMVEVQGRKKATNLNLDKGRKMLELKMHLMHNNSVRKVHEKEQREGERSIADDLRTVYLAKRERAKEVAELKKRLSELRNQEKDEAEAEAEARAEADELVVTTTTAQLVTAADVDDVLGAEKEEHTELEPYELPVGHIAVMEVPPAAELVRFVQGVEAPSMVKKKIMYNYEGYNWLVGIVLRRNGDVRRAMHDGIVANFIVQFEIDEGRSTAMVLDAEDYSTELLAPFGAWFLLDTEEVVTEAAETEGAPEAVEAEPVEAEPAEAEATEPV</sequence>
<name>A0A7S0Q0E0_9EUKA</name>
<feature type="compositionally biased region" description="Acidic residues" evidence="2">
    <location>
        <begin position="310"/>
        <end position="328"/>
    </location>
</feature>
<evidence type="ECO:0000313" key="3">
    <source>
        <dbReference type="EMBL" id="CAD8602241.1"/>
    </source>
</evidence>
<feature type="coiled-coil region" evidence="1">
    <location>
        <begin position="118"/>
        <end position="155"/>
    </location>
</feature>
<organism evidence="3">
    <name type="scientific">Coccolithus braarudii</name>
    <dbReference type="NCBI Taxonomy" id="221442"/>
    <lineage>
        <taxon>Eukaryota</taxon>
        <taxon>Haptista</taxon>
        <taxon>Haptophyta</taxon>
        <taxon>Prymnesiophyceae</taxon>
        <taxon>Coccolithales</taxon>
        <taxon>Coccolithaceae</taxon>
        <taxon>Coccolithus</taxon>
    </lineage>
</organism>
<evidence type="ECO:0000256" key="2">
    <source>
        <dbReference type="SAM" id="MobiDB-lite"/>
    </source>
</evidence>
<keyword evidence="1" id="KW-0175">Coiled coil</keyword>
<proteinExistence type="predicted"/>
<dbReference type="EMBL" id="HBEY01011614">
    <property type="protein sequence ID" value="CAD8602241.1"/>
    <property type="molecule type" value="Transcribed_RNA"/>
</dbReference>
<protein>
    <submittedName>
        <fullName evidence="3">Uncharacterized protein</fullName>
    </submittedName>
</protein>
<accession>A0A7S0Q0E0</accession>
<reference evidence="3" key="1">
    <citation type="submission" date="2021-01" db="EMBL/GenBank/DDBJ databases">
        <authorList>
            <person name="Corre E."/>
            <person name="Pelletier E."/>
            <person name="Niang G."/>
            <person name="Scheremetjew M."/>
            <person name="Finn R."/>
            <person name="Kale V."/>
            <person name="Holt S."/>
            <person name="Cochrane G."/>
            <person name="Meng A."/>
            <person name="Brown T."/>
            <person name="Cohen L."/>
        </authorList>
    </citation>
    <scope>NUCLEOTIDE SEQUENCE</scope>
    <source>
        <strain evidence="3">PLY182g</strain>
    </source>
</reference>
<dbReference type="AlphaFoldDB" id="A0A7S0Q0E0"/>